<dbReference type="EMBL" id="RCWN01000001">
    <property type="protein sequence ID" value="RLQ88643.1"/>
    <property type="molecule type" value="Genomic_DNA"/>
</dbReference>
<evidence type="ECO:0000256" key="1">
    <source>
        <dbReference type="SAM" id="MobiDB-lite"/>
    </source>
</evidence>
<name>A0A3L7JD91_9HYPH</name>
<feature type="region of interest" description="Disordered" evidence="1">
    <location>
        <begin position="258"/>
        <end position="287"/>
    </location>
</feature>
<reference evidence="2 3" key="1">
    <citation type="submission" date="2018-10" db="EMBL/GenBank/DDBJ databases">
        <title>Notoacmeibacter sp. M2BS9Y-3-1, whole genome shotgun sequence.</title>
        <authorList>
            <person name="Tuo L."/>
        </authorList>
    </citation>
    <scope>NUCLEOTIDE SEQUENCE [LARGE SCALE GENOMIC DNA]</scope>
    <source>
        <strain evidence="2 3">M2BS9Y-3-1</strain>
    </source>
</reference>
<evidence type="ECO:0000313" key="3">
    <source>
        <dbReference type="Proteomes" id="UP000281094"/>
    </source>
</evidence>
<accession>A0A3L7JD91</accession>
<gene>
    <name evidence="2" type="ORF">D8780_10910</name>
</gene>
<proteinExistence type="predicted"/>
<feature type="compositionally biased region" description="Basic and acidic residues" evidence="1">
    <location>
        <begin position="271"/>
        <end position="287"/>
    </location>
</feature>
<keyword evidence="3" id="KW-1185">Reference proteome</keyword>
<organism evidence="2 3">
    <name type="scientific">Notoacmeibacter ruber</name>
    <dbReference type="NCBI Taxonomy" id="2670375"/>
    <lineage>
        <taxon>Bacteria</taxon>
        <taxon>Pseudomonadati</taxon>
        <taxon>Pseudomonadota</taxon>
        <taxon>Alphaproteobacteria</taxon>
        <taxon>Hyphomicrobiales</taxon>
        <taxon>Notoacmeibacteraceae</taxon>
        <taxon>Notoacmeibacter</taxon>
    </lineage>
</organism>
<protein>
    <submittedName>
        <fullName evidence="2">Uncharacterized protein</fullName>
    </submittedName>
</protein>
<sequence>MIERLGEGAHIVDRLLGKSEREGRGLIHRGAASTLRRNTVALATKDVTTVTDPYGRRLAGQFEEVRTLLQLAPEIQIRVAGIARHVGFGHLEGESLNLKFALTATEGIACKGIDFADIFIGHGVAARRGAVAMHHKVLARAAVSAVELVRIADIESKIILAVRVHLVRADRIEALGGLAVAFDKFRAELAGIFADRVAFDEGEAAVGLLLPDLQRTLFLVEPNEDGRGLAHTHRLYLADEFGRKRFFRLRNLVERVGAGGQSKGRGNQKQNGERAKHGFRKHWCDTP</sequence>
<dbReference type="AlphaFoldDB" id="A0A3L7JD91"/>
<dbReference type="Proteomes" id="UP000281094">
    <property type="component" value="Unassembled WGS sequence"/>
</dbReference>
<comment type="caution">
    <text evidence="2">The sequence shown here is derived from an EMBL/GenBank/DDBJ whole genome shotgun (WGS) entry which is preliminary data.</text>
</comment>
<evidence type="ECO:0000313" key="2">
    <source>
        <dbReference type="EMBL" id="RLQ88643.1"/>
    </source>
</evidence>